<protein>
    <recommendedName>
        <fullName evidence="1">diguanylate cyclase</fullName>
        <ecNumber evidence="1">2.7.7.65</ecNumber>
    </recommendedName>
</protein>
<dbReference type="SMART" id="SM00267">
    <property type="entry name" value="GGDEF"/>
    <property type="match status" value="1"/>
</dbReference>
<keyword evidence="3" id="KW-1133">Transmembrane helix</keyword>
<dbReference type="SUPFAM" id="SSF55073">
    <property type="entry name" value="Nucleotide cyclase"/>
    <property type="match status" value="1"/>
</dbReference>
<sequence length="445" mass="47704">MCRGAIHRLRSSRVCRIVFLDGGQRNLSQPATATRNETDLSNAWCETNEAMTAEGIAAALITPSSSTLFLIAAIILGLIAGLQFILSKRLRTAALRFWASSNLVFCLGCTLFAMRDVLPLSAPSVAGSGLLILGIGLIAGGIAAFDGRRPRFGLLFAGPVVAVAMLAVSVAGGDQPAERILISSLGVTFYTLLAVTLLLRLKVHRLDGVQVLCAGVMSLFAAVYLARGVGVYFGVIDPTDPFGGGWARVLALTMAVTWSFCSLFLPLDRAASVDGPTGLFNHKATLSVGQDRLKEALSRNHPLSVLLLDLDHFKRVNDRFGHHVGDQTLKAFATVMLRSVRTCDVVGRLGGEEFCIILPLCTEAAAFEIAERLRRRCETELEFVARHRISLTVTIGVATRSPTWDTMSSLMKAADAALYEGKALGRNRVIYAGATPSTGEMVPEL</sequence>
<feature type="transmembrane region" description="Helical" evidence="3">
    <location>
        <begin position="179"/>
        <end position="199"/>
    </location>
</feature>
<comment type="caution">
    <text evidence="5">The sequence shown here is derived from an EMBL/GenBank/DDBJ whole genome shotgun (WGS) entry which is preliminary data.</text>
</comment>
<evidence type="ECO:0000256" key="3">
    <source>
        <dbReference type="SAM" id="Phobius"/>
    </source>
</evidence>
<dbReference type="InterPro" id="IPR050469">
    <property type="entry name" value="Diguanylate_Cyclase"/>
</dbReference>
<dbReference type="CDD" id="cd01949">
    <property type="entry name" value="GGDEF"/>
    <property type="match status" value="1"/>
</dbReference>
<evidence type="ECO:0000259" key="4">
    <source>
        <dbReference type="PROSITE" id="PS50887"/>
    </source>
</evidence>
<evidence type="ECO:0000313" key="6">
    <source>
        <dbReference type="Proteomes" id="UP000315321"/>
    </source>
</evidence>
<feature type="domain" description="GGDEF" evidence="4">
    <location>
        <begin position="301"/>
        <end position="434"/>
    </location>
</feature>
<dbReference type="PANTHER" id="PTHR45138:SF9">
    <property type="entry name" value="DIGUANYLATE CYCLASE DGCM-RELATED"/>
    <property type="match status" value="1"/>
</dbReference>
<feature type="transmembrane region" description="Helical" evidence="3">
    <location>
        <begin position="125"/>
        <end position="145"/>
    </location>
</feature>
<dbReference type="EC" id="2.7.7.65" evidence="1"/>
<dbReference type="EMBL" id="VMBP01000004">
    <property type="protein sequence ID" value="TSJ61616.1"/>
    <property type="molecule type" value="Genomic_DNA"/>
</dbReference>
<keyword evidence="6" id="KW-1185">Reference proteome</keyword>
<dbReference type="PROSITE" id="PS50887">
    <property type="entry name" value="GGDEF"/>
    <property type="match status" value="1"/>
</dbReference>
<comment type="catalytic activity">
    <reaction evidence="2">
        <text>2 GTP = 3',3'-c-di-GMP + 2 diphosphate</text>
        <dbReference type="Rhea" id="RHEA:24898"/>
        <dbReference type="ChEBI" id="CHEBI:33019"/>
        <dbReference type="ChEBI" id="CHEBI:37565"/>
        <dbReference type="ChEBI" id="CHEBI:58805"/>
        <dbReference type="EC" id="2.7.7.65"/>
    </reaction>
</comment>
<organism evidence="5 6">
    <name type="scientific">Ancylobacter moscoviensis</name>
    <dbReference type="NCBI Taxonomy" id="2597768"/>
    <lineage>
        <taxon>Bacteria</taxon>
        <taxon>Pseudomonadati</taxon>
        <taxon>Pseudomonadota</taxon>
        <taxon>Alphaproteobacteria</taxon>
        <taxon>Hyphomicrobiales</taxon>
        <taxon>Xanthobacteraceae</taxon>
        <taxon>Ancylobacter</taxon>
    </lineage>
</organism>
<dbReference type="InterPro" id="IPR043128">
    <property type="entry name" value="Rev_trsase/Diguanyl_cyclase"/>
</dbReference>
<feature type="transmembrane region" description="Helical" evidence="3">
    <location>
        <begin position="68"/>
        <end position="86"/>
    </location>
</feature>
<evidence type="ECO:0000313" key="5">
    <source>
        <dbReference type="EMBL" id="TSJ61616.1"/>
    </source>
</evidence>
<keyword evidence="3" id="KW-0812">Transmembrane</keyword>
<dbReference type="Gene3D" id="3.30.70.270">
    <property type="match status" value="1"/>
</dbReference>
<dbReference type="Proteomes" id="UP000315321">
    <property type="component" value="Unassembled WGS sequence"/>
</dbReference>
<keyword evidence="3" id="KW-0472">Membrane</keyword>
<dbReference type="Pfam" id="PF00990">
    <property type="entry name" value="GGDEF"/>
    <property type="match status" value="1"/>
</dbReference>
<feature type="transmembrane region" description="Helical" evidence="3">
    <location>
        <begin position="93"/>
        <end position="113"/>
    </location>
</feature>
<feature type="transmembrane region" description="Helical" evidence="3">
    <location>
        <begin position="245"/>
        <end position="265"/>
    </location>
</feature>
<evidence type="ECO:0000256" key="2">
    <source>
        <dbReference type="ARBA" id="ARBA00034247"/>
    </source>
</evidence>
<name>A0ABY3DPT6_9HYPH</name>
<dbReference type="NCBIfam" id="TIGR00254">
    <property type="entry name" value="GGDEF"/>
    <property type="match status" value="1"/>
</dbReference>
<feature type="transmembrane region" description="Helical" evidence="3">
    <location>
        <begin position="152"/>
        <end position="173"/>
    </location>
</feature>
<proteinExistence type="predicted"/>
<feature type="transmembrane region" description="Helical" evidence="3">
    <location>
        <begin position="211"/>
        <end position="233"/>
    </location>
</feature>
<gene>
    <name evidence="5" type="ORF">FO470_14195</name>
</gene>
<dbReference type="InterPro" id="IPR029787">
    <property type="entry name" value="Nucleotide_cyclase"/>
</dbReference>
<accession>A0ABY3DPT6</accession>
<dbReference type="InterPro" id="IPR000160">
    <property type="entry name" value="GGDEF_dom"/>
</dbReference>
<reference evidence="5 6" key="1">
    <citation type="submission" date="2019-07" db="EMBL/GenBank/DDBJ databases">
        <authorList>
            <person name="Grouzdev D.S."/>
        </authorList>
    </citation>
    <scope>NUCLEOTIDE SEQUENCE [LARGE SCALE GENOMIC DNA]</scope>
    <source>
        <strain evidence="5 6">3C</strain>
    </source>
</reference>
<evidence type="ECO:0000256" key="1">
    <source>
        <dbReference type="ARBA" id="ARBA00012528"/>
    </source>
</evidence>
<dbReference type="PANTHER" id="PTHR45138">
    <property type="entry name" value="REGULATORY COMPONENTS OF SENSORY TRANSDUCTION SYSTEM"/>
    <property type="match status" value="1"/>
</dbReference>